<dbReference type="GO" id="GO:0016829">
    <property type="term" value="F:lyase activity"/>
    <property type="evidence" value="ECO:0007669"/>
    <property type="project" value="UniProtKB-KW"/>
</dbReference>
<name>A0A840I7W0_9ACTN</name>
<dbReference type="Pfam" id="PF01391">
    <property type="entry name" value="Collagen"/>
    <property type="match status" value="1"/>
</dbReference>
<dbReference type="PANTHER" id="PTHR39210:SF1">
    <property type="entry name" value="HEPARIN-SULFATE LYASE"/>
    <property type="match status" value="1"/>
</dbReference>
<evidence type="ECO:0000256" key="3">
    <source>
        <dbReference type="ARBA" id="ARBA00022764"/>
    </source>
</evidence>
<dbReference type="InterPro" id="IPR008929">
    <property type="entry name" value="Chondroitin_lyas"/>
</dbReference>
<dbReference type="Pfam" id="PF16889">
    <property type="entry name" value="Hepar_II_III_N"/>
    <property type="match status" value="1"/>
</dbReference>
<keyword evidence="9" id="KW-1185">Reference proteome</keyword>
<comment type="caution">
    <text evidence="8">The sequence shown here is derived from an EMBL/GenBank/DDBJ whole genome shotgun (WGS) entry which is preliminary data.</text>
</comment>
<evidence type="ECO:0000256" key="2">
    <source>
        <dbReference type="ARBA" id="ARBA00022729"/>
    </source>
</evidence>
<evidence type="ECO:0000256" key="5">
    <source>
        <dbReference type="SAM" id="MobiDB-lite"/>
    </source>
</evidence>
<feature type="region of interest" description="Disordered" evidence="5">
    <location>
        <begin position="609"/>
        <end position="672"/>
    </location>
</feature>
<evidence type="ECO:0000313" key="8">
    <source>
        <dbReference type="EMBL" id="MBB4660937.1"/>
    </source>
</evidence>
<dbReference type="InterPro" id="IPR031680">
    <property type="entry name" value="Hepar_II_III_N"/>
</dbReference>
<keyword evidence="4" id="KW-0456">Lyase</keyword>
<dbReference type="Gene3D" id="2.70.98.70">
    <property type="match status" value="1"/>
</dbReference>
<dbReference type="SUPFAM" id="SSF48230">
    <property type="entry name" value="Chondroitin AC/alginate lyase"/>
    <property type="match status" value="1"/>
</dbReference>
<dbReference type="AlphaFoldDB" id="A0A840I7W0"/>
<dbReference type="Gene3D" id="1.50.10.100">
    <property type="entry name" value="Chondroitin AC/alginate lyase"/>
    <property type="match status" value="1"/>
</dbReference>
<dbReference type="PANTHER" id="PTHR39210">
    <property type="entry name" value="HEPARIN-SULFATE LYASE"/>
    <property type="match status" value="1"/>
</dbReference>
<dbReference type="EMBL" id="JACHNU010000001">
    <property type="protein sequence ID" value="MBB4660937.1"/>
    <property type="molecule type" value="Genomic_DNA"/>
</dbReference>
<keyword evidence="2" id="KW-0732">Signal</keyword>
<keyword evidence="3" id="KW-0574">Periplasm</keyword>
<proteinExistence type="predicted"/>
<protein>
    <recommendedName>
        <fullName evidence="10">Heparin-sulfate lyase N-terminal domain-containing protein</fullName>
    </recommendedName>
</protein>
<sequence>MHAWQTLREAPEFGVDARIAFLKSMLARARQLDAVRWTSYTRGNIAWMISAALAHVGIMFPEFRDAATWREHGIADVEAILERDIYPDGTEKELATHYHGVFPQYLLGLGLLAERNGHDASFMRSPRGRATVDYLRWLVRADGTIPMLGDSDRYLTEQTLGGGGTYLDGSGIPAYREIGERDPAHHTLAETPETLLRIAAEIYDDPTLVPAADSRLFPWGGQAVERAGSASLIFDAGPFGIAHQHEDKLAIDLYAHDRELIVDPGRYTYAATGPWRPFFASTAAHSTVLVDGEGQRRLGLTATYETETPLDMGWKSDATFDDAAGVYADGYGAARDRSATHRREVFFAKPDYWIVTDRVVGERPAQTAAQFQFAPGRATVSRTRSAVTFVTAEEEGKPRAGVVVDSGDDAAVSVAQGQEDPIRGWYSPTYNVKFAAPVASFLRTGPLPHVASTLVHPFAGVTAPPVSATRLAVARADGGALAPAAASALAIRRAGAEDRFLSSDLPGTTLRFGGAASDGRRAWWSVGAAGLRAFALVEGSRIVGADGVELVRTDAPIERLSGRVVGGTLALEAAALPGELRIAAPTAVVAATVNGRAVAVERDGALLVVDPSRAPSETPDGGARPGPEGPQGPAGPAGPTGAAGPTGPTGAAGPTGPAGAAGPRGARGPAGVASRTVRLRVVGARVRGRRLLLSVRTPGAGRLRVHGRGVVAQRTAVRRAAVHRLHVRLRPGEARRLRRPSARLTVSVVFLPRRDGAARLRASAIVRGRR</sequence>
<evidence type="ECO:0000259" key="6">
    <source>
        <dbReference type="Pfam" id="PF07940"/>
    </source>
</evidence>
<dbReference type="Proteomes" id="UP000585272">
    <property type="component" value="Unassembled WGS sequence"/>
</dbReference>
<gene>
    <name evidence="8" type="ORF">BDZ31_000510</name>
</gene>
<evidence type="ECO:0000256" key="4">
    <source>
        <dbReference type="ARBA" id="ARBA00023239"/>
    </source>
</evidence>
<evidence type="ECO:0000313" key="9">
    <source>
        <dbReference type="Proteomes" id="UP000585272"/>
    </source>
</evidence>
<dbReference type="GO" id="GO:0042597">
    <property type="term" value="C:periplasmic space"/>
    <property type="evidence" value="ECO:0007669"/>
    <property type="project" value="UniProtKB-SubCell"/>
</dbReference>
<organism evidence="8 9">
    <name type="scientific">Conexibacter arvalis</name>
    <dbReference type="NCBI Taxonomy" id="912552"/>
    <lineage>
        <taxon>Bacteria</taxon>
        <taxon>Bacillati</taxon>
        <taxon>Actinomycetota</taxon>
        <taxon>Thermoleophilia</taxon>
        <taxon>Solirubrobacterales</taxon>
        <taxon>Conexibacteraceae</taxon>
        <taxon>Conexibacter</taxon>
    </lineage>
</organism>
<evidence type="ECO:0008006" key="10">
    <source>
        <dbReference type="Google" id="ProtNLM"/>
    </source>
</evidence>
<dbReference type="Pfam" id="PF07940">
    <property type="entry name" value="Hepar_II_III_C"/>
    <property type="match status" value="1"/>
</dbReference>
<comment type="subcellular location">
    <subcellularLocation>
        <location evidence="1">Periplasm</location>
    </subcellularLocation>
</comment>
<reference evidence="8 9" key="1">
    <citation type="submission" date="2020-08" db="EMBL/GenBank/DDBJ databases">
        <title>Genomic Encyclopedia of Archaeal and Bacterial Type Strains, Phase II (KMG-II): from individual species to whole genera.</title>
        <authorList>
            <person name="Goeker M."/>
        </authorList>
    </citation>
    <scope>NUCLEOTIDE SEQUENCE [LARGE SCALE GENOMIC DNA]</scope>
    <source>
        <strain evidence="8 9">DSM 23288</strain>
    </source>
</reference>
<feature type="compositionally biased region" description="Low complexity" evidence="5">
    <location>
        <begin position="637"/>
        <end position="672"/>
    </location>
</feature>
<feature type="domain" description="Heparin-sulfate lyase N-terminal" evidence="7">
    <location>
        <begin position="3"/>
        <end position="153"/>
    </location>
</feature>
<evidence type="ECO:0000259" key="7">
    <source>
        <dbReference type="Pfam" id="PF16889"/>
    </source>
</evidence>
<accession>A0A840I7W0</accession>
<dbReference type="InterPro" id="IPR012480">
    <property type="entry name" value="Hepar_II_III_C"/>
</dbReference>
<evidence type="ECO:0000256" key="1">
    <source>
        <dbReference type="ARBA" id="ARBA00004418"/>
    </source>
</evidence>
<dbReference type="InterPro" id="IPR008160">
    <property type="entry name" value="Collagen"/>
</dbReference>
<feature type="domain" description="Heparinase II/III-like C-terminal" evidence="6">
    <location>
        <begin position="211"/>
        <end position="433"/>
    </location>
</feature>